<dbReference type="EMBL" id="JAXOVC010000008">
    <property type="protein sequence ID" value="KAK4498010.1"/>
    <property type="molecule type" value="Genomic_DNA"/>
</dbReference>
<gene>
    <name evidence="1" type="ORF">PRZ48_010666</name>
</gene>
<sequence>MAAKTTQPFNFVAKHSMVESNMAVPSHRPPTIVPDLWPPSNSKHSIKKHAKPTEQERAVAVQIEQIDQELVEAFNRRVLDPNEKVWQHYEDRIHVETYMFGSSSPIEFDGQISRPEFVLASKDVLETLPDTTFSCHSKSPDRTKIARSPMLHGWSLEMALEDAAVTPLSRRYAALSHALLFQELKAPKKPIKPSVWDLETTATLEDIHCKIVEAFSAHDFDPRSEVWQAHADKIEIESEVPWLGSPFACSQVMDKDEFLRLAAVQSARMPDFKISCDSSKAICRASNLKARAYRTFGGRTASG</sequence>
<reference evidence="1 2" key="1">
    <citation type="journal article" date="2023" name="G3 (Bethesda)">
        <title>A chromosome-level genome assembly of Zasmidium syzygii isolated from banana leaves.</title>
        <authorList>
            <person name="van Westerhoven A.C."/>
            <person name="Mehrabi R."/>
            <person name="Talebi R."/>
            <person name="Steentjes M.B.F."/>
            <person name="Corcolon B."/>
            <person name="Chong P.A."/>
            <person name="Kema G.H.J."/>
            <person name="Seidl M.F."/>
        </authorList>
    </citation>
    <scope>NUCLEOTIDE SEQUENCE [LARGE SCALE GENOMIC DNA]</scope>
    <source>
        <strain evidence="1 2">P124</strain>
    </source>
</reference>
<comment type="caution">
    <text evidence="1">The sequence shown here is derived from an EMBL/GenBank/DDBJ whole genome shotgun (WGS) entry which is preliminary data.</text>
</comment>
<evidence type="ECO:0000313" key="1">
    <source>
        <dbReference type="EMBL" id="KAK4498010.1"/>
    </source>
</evidence>
<protein>
    <submittedName>
        <fullName evidence="1">Uncharacterized protein</fullName>
    </submittedName>
</protein>
<name>A0ABR0E9U7_ZASCE</name>
<organism evidence="1 2">
    <name type="scientific">Zasmidium cellare</name>
    <name type="common">Wine cellar mold</name>
    <name type="synonym">Racodium cellare</name>
    <dbReference type="NCBI Taxonomy" id="395010"/>
    <lineage>
        <taxon>Eukaryota</taxon>
        <taxon>Fungi</taxon>
        <taxon>Dikarya</taxon>
        <taxon>Ascomycota</taxon>
        <taxon>Pezizomycotina</taxon>
        <taxon>Dothideomycetes</taxon>
        <taxon>Dothideomycetidae</taxon>
        <taxon>Mycosphaerellales</taxon>
        <taxon>Mycosphaerellaceae</taxon>
        <taxon>Zasmidium</taxon>
    </lineage>
</organism>
<proteinExistence type="predicted"/>
<keyword evidence="2" id="KW-1185">Reference proteome</keyword>
<evidence type="ECO:0000313" key="2">
    <source>
        <dbReference type="Proteomes" id="UP001305779"/>
    </source>
</evidence>
<dbReference type="Proteomes" id="UP001305779">
    <property type="component" value="Unassembled WGS sequence"/>
</dbReference>
<accession>A0ABR0E9U7</accession>